<reference evidence="2 3" key="1">
    <citation type="journal article" date="2019" name="Environ. Microbiol.">
        <title>At the nexus of three kingdoms: the genome of the mycorrhizal fungus Gigaspora margarita provides insights into plant, endobacterial and fungal interactions.</title>
        <authorList>
            <person name="Venice F."/>
            <person name="Ghignone S."/>
            <person name="Salvioli di Fossalunga A."/>
            <person name="Amselem J."/>
            <person name="Novero M."/>
            <person name="Xianan X."/>
            <person name="Sedzielewska Toro K."/>
            <person name="Morin E."/>
            <person name="Lipzen A."/>
            <person name="Grigoriev I.V."/>
            <person name="Henrissat B."/>
            <person name="Martin F.M."/>
            <person name="Bonfante P."/>
        </authorList>
    </citation>
    <scope>NUCLEOTIDE SEQUENCE [LARGE SCALE GENOMIC DNA]</scope>
    <source>
        <strain evidence="2 3">BEG34</strain>
    </source>
</reference>
<keyword evidence="1" id="KW-0812">Transmembrane</keyword>
<comment type="caution">
    <text evidence="2">The sequence shown here is derived from an EMBL/GenBank/DDBJ whole genome shotgun (WGS) entry which is preliminary data.</text>
</comment>
<evidence type="ECO:0000313" key="3">
    <source>
        <dbReference type="Proteomes" id="UP000439903"/>
    </source>
</evidence>
<evidence type="ECO:0000256" key="1">
    <source>
        <dbReference type="SAM" id="Phobius"/>
    </source>
</evidence>
<organism evidence="2 3">
    <name type="scientific">Gigaspora margarita</name>
    <dbReference type="NCBI Taxonomy" id="4874"/>
    <lineage>
        <taxon>Eukaryota</taxon>
        <taxon>Fungi</taxon>
        <taxon>Fungi incertae sedis</taxon>
        <taxon>Mucoromycota</taxon>
        <taxon>Glomeromycotina</taxon>
        <taxon>Glomeromycetes</taxon>
        <taxon>Diversisporales</taxon>
        <taxon>Gigasporaceae</taxon>
        <taxon>Gigaspora</taxon>
    </lineage>
</organism>
<protein>
    <submittedName>
        <fullName evidence="2">Uncharacterized protein</fullName>
    </submittedName>
</protein>
<dbReference type="AlphaFoldDB" id="A0A8H4A1F2"/>
<evidence type="ECO:0000313" key="2">
    <source>
        <dbReference type="EMBL" id="KAF0383067.1"/>
    </source>
</evidence>
<keyword evidence="1" id="KW-1133">Transmembrane helix</keyword>
<dbReference type="OrthoDB" id="2470482at2759"/>
<feature type="transmembrane region" description="Helical" evidence="1">
    <location>
        <begin position="77"/>
        <end position="96"/>
    </location>
</feature>
<dbReference type="Proteomes" id="UP000439903">
    <property type="component" value="Unassembled WGS sequence"/>
</dbReference>
<accession>A0A8H4A1F2</accession>
<sequence>MLDPSLNDGVFTPPLACKGTFISEQNQLVSGTTHCFFVGSSIVARSLCLFPRIDEDDAGDDAGDDTGDDDLIGGGDVFLALLAFLHKLFTFSVSAYRKQTK</sequence>
<gene>
    <name evidence="2" type="ORF">F8M41_011814</name>
</gene>
<name>A0A8H4A1F2_GIGMA</name>
<dbReference type="EMBL" id="WTPW01002409">
    <property type="protein sequence ID" value="KAF0383067.1"/>
    <property type="molecule type" value="Genomic_DNA"/>
</dbReference>
<proteinExistence type="predicted"/>
<keyword evidence="1" id="KW-0472">Membrane</keyword>
<keyword evidence="3" id="KW-1185">Reference proteome</keyword>